<evidence type="ECO:0000313" key="2">
    <source>
        <dbReference type="Proteomes" id="UP000242519"/>
    </source>
</evidence>
<proteinExistence type="predicted"/>
<dbReference type="EMBL" id="MZNU01000345">
    <property type="protein sequence ID" value="OWO99730.1"/>
    <property type="molecule type" value="Genomic_DNA"/>
</dbReference>
<dbReference type="AlphaFoldDB" id="A0A218YW96"/>
<organism evidence="1 2">
    <name type="scientific">Diplocarpon coronariae</name>
    <dbReference type="NCBI Taxonomy" id="2795749"/>
    <lineage>
        <taxon>Eukaryota</taxon>
        <taxon>Fungi</taxon>
        <taxon>Dikarya</taxon>
        <taxon>Ascomycota</taxon>
        <taxon>Pezizomycotina</taxon>
        <taxon>Leotiomycetes</taxon>
        <taxon>Helotiales</taxon>
        <taxon>Drepanopezizaceae</taxon>
        <taxon>Diplocarpon</taxon>
    </lineage>
</organism>
<evidence type="ECO:0000313" key="1">
    <source>
        <dbReference type="EMBL" id="OWO99730.1"/>
    </source>
</evidence>
<comment type="caution">
    <text evidence="1">The sequence shown here is derived from an EMBL/GenBank/DDBJ whole genome shotgun (WGS) entry which is preliminary data.</text>
</comment>
<dbReference type="InParanoid" id="A0A218YW96"/>
<accession>A0A218YW96</accession>
<name>A0A218YW96_9HELO</name>
<dbReference type="Proteomes" id="UP000242519">
    <property type="component" value="Unassembled WGS sequence"/>
</dbReference>
<reference evidence="1 2" key="1">
    <citation type="submission" date="2017-04" db="EMBL/GenBank/DDBJ databases">
        <title>Draft genome sequence of Marssonina coronaria NL1: causal agent of apple blotch.</title>
        <authorList>
            <person name="Cheng Q."/>
        </authorList>
    </citation>
    <scope>NUCLEOTIDE SEQUENCE [LARGE SCALE GENOMIC DNA]</scope>
    <source>
        <strain evidence="1 2">NL1</strain>
    </source>
</reference>
<keyword evidence="2" id="KW-1185">Reference proteome</keyword>
<protein>
    <submittedName>
        <fullName evidence="1">Uncharacterized protein</fullName>
    </submittedName>
</protein>
<gene>
    <name evidence="1" type="ORF">B2J93_9480</name>
</gene>
<sequence>MRDATRPGQVAEVTEFGLALYKSYIKELLDCDLIEEGRTHLNTLIHCYLTAGTQALSPSPSEQAAARAIKTATATWFRALCVAVVPLTEGRRIRALLWEHTARIPASERRFWLRVFWPRF</sequence>